<keyword evidence="1" id="KW-0732">Signal</keyword>
<dbReference type="Proteomes" id="UP001561046">
    <property type="component" value="Unassembled WGS sequence"/>
</dbReference>
<dbReference type="EMBL" id="JBFYGN010000017">
    <property type="protein sequence ID" value="MEX8194104.1"/>
    <property type="molecule type" value="Genomic_DNA"/>
</dbReference>
<comment type="caution">
    <text evidence="2">The sequence shown here is derived from an EMBL/GenBank/DDBJ whole genome shotgun (WGS) entry which is preliminary data.</text>
</comment>
<dbReference type="InterPro" id="IPR025421">
    <property type="entry name" value="DUF4148"/>
</dbReference>
<organism evidence="2 3">
    <name type="scientific">Comamonas guangdongensis</name>
    <dbReference type="NCBI Taxonomy" id="510515"/>
    <lineage>
        <taxon>Bacteria</taxon>
        <taxon>Pseudomonadati</taxon>
        <taxon>Pseudomonadota</taxon>
        <taxon>Betaproteobacteria</taxon>
        <taxon>Burkholderiales</taxon>
        <taxon>Comamonadaceae</taxon>
        <taxon>Comamonas</taxon>
    </lineage>
</organism>
<dbReference type="Pfam" id="PF13663">
    <property type="entry name" value="DUF4148"/>
    <property type="match status" value="2"/>
</dbReference>
<reference evidence="2 3" key="1">
    <citation type="journal article" date="2013" name="Int. J. Syst. Evol. Microbiol.">
        <title>Comamonas guangdongensis sp. nov., isolated from subterranean forest sediment, and emended description of the genus Comamonas.</title>
        <authorList>
            <person name="Zhang J."/>
            <person name="Wang Y."/>
            <person name="Zhou S."/>
            <person name="Wu C."/>
            <person name="He J."/>
            <person name="Li F."/>
        </authorList>
    </citation>
    <scope>NUCLEOTIDE SEQUENCE [LARGE SCALE GENOMIC DNA]</scope>
    <source>
        <strain evidence="2 3">CCTCC AB2011133</strain>
    </source>
</reference>
<evidence type="ECO:0000256" key="1">
    <source>
        <dbReference type="SAM" id="SignalP"/>
    </source>
</evidence>
<dbReference type="RefSeq" id="WP_369339288.1">
    <property type="nucleotide sequence ID" value="NZ_JBFYGN010000017.1"/>
</dbReference>
<keyword evidence="3" id="KW-1185">Reference proteome</keyword>
<feature type="signal peptide" evidence="1">
    <location>
        <begin position="1"/>
        <end position="46"/>
    </location>
</feature>
<name>A0ABV3ZY54_9BURK</name>
<sequence>MDSLQPINFRSSQRTPEKTGLEKIMKNTIRFAAVAALAVSAVAAQAAGFDFTGDHYPVQAQSQSNLTRAEVVAQVQDAMARHTMLVQGDELVTPASDKVSTLSRAQVRQEAAAAEAAGALSFGE</sequence>
<evidence type="ECO:0000313" key="3">
    <source>
        <dbReference type="Proteomes" id="UP001561046"/>
    </source>
</evidence>
<gene>
    <name evidence="2" type="ORF">AB6724_14780</name>
</gene>
<feature type="chain" id="PRO_5047144237" evidence="1">
    <location>
        <begin position="47"/>
        <end position="124"/>
    </location>
</feature>
<protein>
    <submittedName>
        <fullName evidence="2">DUF4148 domain-containing protein</fullName>
    </submittedName>
</protein>
<evidence type="ECO:0000313" key="2">
    <source>
        <dbReference type="EMBL" id="MEX8194104.1"/>
    </source>
</evidence>
<proteinExistence type="predicted"/>
<accession>A0ABV3ZY54</accession>